<feature type="region of interest" description="Disordered" evidence="1">
    <location>
        <begin position="33"/>
        <end position="72"/>
    </location>
</feature>
<protein>
    <recommendedName>
        <fullName evidence="5">D-galactarate dehydratase</fullName>
    </recommendedName>
</protein>
<sequence>MKRTGVAITVLAIALAGCGGGKAAQKPVDAAETATGTLPDPGSVDVMPLSQASPSPQAGPMPGSVPQSGVPESATTTSAAHIAANGVVAIPGEMRLGTTVASLGDPTATGFWIRTPLVEAPGKGRLEDPKTGASVQVDLLPLVGDRNAGSQISLAALRLLGFAPSDLAQIVVWRS</sequence>
<keyword evidence="2" id="KW-0732">Signal</keyword>
<dbReference type="PROSITE" id="PS51257">
    <property type="entry name" value="PROKAR_LIPOPROTEIN"/>
    <property type="match status" value="1"/>
</dbReference>
<dbReference type="AlphaFoldDB" id="A0A421BPX9"/>
<evidence type="ECO:0000313" key="3">
    <source>
        <dbReference type="EMBL" id="RLL65119.1"/>
    </source>
</evidence>
<evidence type="ECO:0000256" key="1">
    <source>
        <dbReference type="SAM" id="MobiDB-lite"/>
    </source>
</evidence>
<comment type="caution">
    <text evidence="3">The sequence shown here is derived from an EMBL/GenBank/DDBJ whole genome shotgun (WGS) entry which is preliminary data.</text>
</comment>
<gene>
    <name evidence="3" type="ORF">DYS74_09870</name>
</gene>
<feature type="chain" id="PRO_5019346577" description="D-galactarate dehydratase" evidence="2">
    <location>
        <begin position="24"/>
        <end position="175"/>
    </location>
</feature>
<reference evidence="3 4" key="1">
    <citation type="submission" date="2018-10" db="EMBL/GenBank/DDBJ databases">
        <title>Rhodobacter sp . BO-81.</title>
        <authorList>
            <person name="Im W.T."/>
        </authorList>
    </citation>
    <scope>NUCLEOTIDE SEQUENCE [LARGE SCALE GENOMIC DNA]</scope>
    <source>
        <strain evidence="3 4">BO-81</strain>
    </source>
</reference>
<dbReference type="Proteomes" id="UP000279673">
    <property type="component" value="Unassembled WGS sequence"/>
</dbReference>
<dbReference type="EMBL" id="RCHI01000007">
    <property type="protein sequence ID" value="RLL65119.1"/>
    <property type="molecule type" value="Genomic_DNA"/>
</dbReference>
<evidence type="ECO:0000313" key="4">
    <source>
        <dbReference type="Proteomes" id="UP000279673"/>
    </source>
</evidence>
<proteinExistence type="predicted"/>
<organism evidence="3 4">
    <name type="scientific">Paenirhodobacter hankyongi</name>
    <dbReference type="NCBI Taxonomy" id="2294033"/>
    <lineage>
        <taxon>Bacteria</taxon>
        <taxon>Pseudomonadati</taxon>
        <taxon>Pseudomonadota</taxon>
        <taxon>Alphaproteobacteria</taxon>
        <taxon>Rhodobacterales</taxon>
        <taxon>Rhodobacter group</taxon>
        <taxon>Paenirhodobacter</taxon>
    </lineage>
</organism>
<name>A0A421BPX9_9RHOB</name>
<keyword evidence="4" id="KW-1185">Reference proteome</keyword>
<accession>A0A421BPX9</accession>
<evidence type="ECO:0008006" key="5">
    <source>
        <dbReference type="Google" id="ProtNLM"/>
    </source>
</evidence>
<dbReference type="RefSeq" id="WP_121533323.1">
    <property type="nucleotide sequence ID" value="NZ_RCHI01000007.1"/>
</dbReference>
<evidence type="ECO:0000256" key="2">
    <source>
        <dbReference type="SAM" id="SignalP"/>
    </source>
</evidence>
<feature type="signal peptide" evidence="2">
    <location>
        <begin position="1"/>
        <end position="23"/>
    </location>
</feature>